<name>A0A1G6VZ08_PEPNI</name>
<dbReference type="EMBL" id="FNAF01000004">
    <property type="protein sequence ID" value="SDD58227.1"/>
    <property type="molecule type" value="Genomic_DNA"/>
</dbReference>
<protein>
    <submittedName>
        <fullName evidence="1">Uncharacterized protein</fullName>
    </submittedName>
</protein>
<gene>
    <name evidence="1" type="ORF">SAMN04489866_104168</name>
</gene>
<dbReference type="STRING" id="2741.SAMN04489866_104168"/>
<keyword evidence="2" id="KW-1185">Reference proteome</keyword>
<dbReference type="RefSeq" id="WP_091791627.1">
    <property type="nucleotide sequence ID" value="NZ_FNAF01000004.1"/>
</dbReference>
<sequence length="309" mass="35554">MTIKITAEIMGVTEIKVVAQSEDRHNRTIYRQVKDAIQSSRDVFLETFYYPDGCKKAIERVESGQSESVTVQFKVIVVEFVPNEACKDFLGVGLEGTEDFLNKVIDNMQQSIELSKRIKVLGYQEASFIGVNIIEKNDFSKLFDDFEDRFEKPVFQVSLSAEAQIRLDVYKQILREFEDYPNMSGASDFAEEYVERMLRYSLMASDQVDIKALSYSDSFEYDCSEFPGKVLIRVPVDFEAVINIECNPGERERFLKERSGESEDYEINYSLLERAEKLLSYGESLENITIASLDGIKVLDKGEKREYMV</sequence>
<accession>A0A1G6VZ08</accession>
<reference evidence="1 2" key="1">
    <citation type="submission" date="2016-10" db="EMBL/GenBank/DDBJ databases">
        <authorList>
            <person name="de Groot N.N."/>
        </authorList>
    </citation>
    <scope>NUCLEOTIDE SEQUENCE [LARGE SCALE GENOMIC DNA]</scope>
    <source>
        <strain evidence="1 2">DSM 20475</strain>
    </source>
</reference>
<evidence type="ECO:0000313" key="2">
    <source>
        <dbReference type="Proteomes" id="UP000198995"/>
    </source>
</evidence>
<proteinExistence type="predicted"/>
<organism evidence="1 2">
    <name type="scientific">Peptococcus niger</name>
    <dbReference type="NCBI Taxonomy" id="2741"/>
    <lineage>
        <taxon>Bacteria</taxon>
        <taxon>Bacillati</taxon>
        <taxon>Bacillota</taxon>
        <taxon>Clostridia</taxon>
        <taxon>Eubacteriales</taxon>
        <taxon>Peptococcaceae</taxon>
        <taxon>Peptococcus</taxon>
    </lineage>
</organism>
<dbReference type="Proteomes" id="UP000198995">
    <property type="component" value="Unassembled WGS sequence"/>
</dbReference>
<dbReference type="AlphaFoldDB" id="A0A1G6VZ08"/>
<evidence type="ECO:0000313" key="1">
    <source>
        <dbReference type="EMBL" id="SDD58227.1"/>
    </source>
</evidence>